<proteinExistence type="predicted"/>
<dbReference type="SUPFAM" id="SSF51735">
    <property type="entry name" value="NAD(P)-binding Rossmann-fold domains"/>
    <property type="match status" value="1"/>
</dbReference>
<comment type="caution">
    <text evidence="2">The sequence shown here is derived from an EMBL/GenBank/DDBJ whole genome shotgun (WGS) entry which is preliminary data.</text>
</comment>
<accession>A0ABR1NUH7</accession>
<evidence type="ECO:0000313" key="3">
    <source>
        <dbReference type="Proteomes" id="UP001430848"/>
    </source>
</evidence>
<dbReference type="InterPro" id="IPR036291">
    <property type="entry name" value="NAD(P)-bd_dom_sf"/>
</dbReference>
<dbReference type="PANTHER" id="PTHR42840">
    <property type="entry name" value="NAD(P)-BINDING ROSSMANN-FOLD SUPERFAMILY PROTEIN-RELATED"/>
    <property type="match status" value="1"/>
</dbReference>
<dbReference type="InterPro" id="IPR000683">
    <property type="entry name" value="Gfo/Idh/MocA-like_OxRdtase_N"/>
</dbReference>
<name>A0ABR1NUH7_DIAER</name>
<feature type="domain" description="Gfo/Idh/MocA-like oxidoreductase N-terminal" evidence="1">
    <location>
        <begin position="7"/>
        <end position="99"/>
    </location>
</feature>
<dbReference type="EMBL" id="JAKNSF020000104">
    <property type="protein sequence ID" value="KAK7715828.1"/>
    <property type="molecule type" value="Genomic_DNA"/>
</dbReference>
<dbReference type="Proteomes" id="UP001430848">
    <property type="component" value="Unassembled WGS sequence"/>
</dbReference>
<keyword evidence="3" id="KW-1185">Reference proteome</keyword>
<dbReference type="Gene3D" id="3.30.360.10">
    <property type="entry name" value="Dihydrodipicolinate Reductase, domain 2"/>
    <property type="match status" value="1"/>
</dbReference>
<dbReference type="Gene3D" id="3.40.50.720">
    <property type="entry name" value="NAD(P)-binding Rossmann-like Domain"/>
    <property type="match status" value="1"/>
</dbReference>
<sequence>MNSLSHLFQVTYLYDVSEDAMKHSVEKLAGNSRPKTTRNVEDLCNAPEVDLVLVASNHAFHASQALLALQANKHVFIEKPIALTLQDTDRIIAADKAAGGGKTMVGYMRRYAAAFVDAVKEVGSIEQVRYARVRDIIGPNSVFVGQSGTFPRTFNHYRDEDSEALRKKTAEDIEQALQTELGVAVTKGTDMMWHTLSMLGSHDLSAMREILGMPNGVIGFSPCATTGSPFWSAILQYPNFAVAYESGVDQVARFDASIEVFGDTKTVKVCIDTPFVRGLPTTMVVKETLPDGSYRESTTRRTYEDPFLLELQEMYKWVTEGQVPKTTPADARLDLQILGMLMKAIAV</sequence>
<gene>
    <name evidence="2" type="ORF">SLS63_011243</name>
</gene>
<dbReference type="PANTHER" id="PTHR42840:SF7">
    <property type="entry name" value="BINDING ROSSMANN FOLD OXIDOREDUCTASE, PUTATIVE (AFU_ORTHOLOGUE AFUA_4G10190)-RELATED"/>
    <property type="match status" value="1"/>
</dbReference>
<protein>
    <recommendedName>
        <fullName evidence="1">Gfo/Idh/MocA-like oxidoreductase N-terminal domain-containing protein</fullName>
    </recommendedName>
</protein>
<dbReference type="Pfam" id="PF01408">
    <property type="entry name" value="GFO_IDH_MocA"/>
    <property type="match status" value="1"/>
</dbReference>
<evidence type="ECO:0000313" key="2">
    <source>
        <dbReference type="EMBL" id="KAK7715828.1"/>
    </source>
</evidence>
<organism evidence="2 3">
    <name type="scientific">Diaporthe eres</name>
    <name type="common">Phomopsis oblonga</name>
    <dbReference type="NCBI Taxonomy" id="83184"/>
    <lineage>
        <taxon>Eukaryota</taxon>
        <taxon>Fungi</taxon>
        <taxon>Dikarya</taxon>
        <taxon>Ascomycota</taxon>
        <taxon>Pezizomycotina</taxon>
        <taxon>Sordariomycetes</taxon>
        <taxon>Sordariomycetidae</taxon>
        <taxon>Diaporthales</taxon>
        <taxon>Diaporthaceae</taxon>
        <taxon>Diaporthe</taxon>
        <taxon>Diaporthe eres species complex</taxon>
    </lineage>
</organism>
<reference evidence="2 3" key="1">
    <citation type="submission" date="2024-02" db="EMBL/GenBank/DDBJ databases">
        <title>De novo assembly and annotation of 12 fungi associated with fruit tree decline syndrome in Ontario, Canada.</title>
        <authorList>
            <person name="Sulman M."/>
            <person name="Ellouze W."/>
            <person name="Ilyukhin E."/>
        </authorList>
    </citation>
    <scope>NUCLEOTIDE SEQUENCE [LARGE SCALE GENOMIC DNA]</scope>
    <source>
        <strain evidence="2 3">M169</strain>
    </source>
</reference>
<evidence type="ECO:0000259" key="1">
    <source>
        <dbReference type="Pfam" id="PF01408"/>
    </source>
</evidence>